<dbReference type="OrthoDB" id="2673676at2759"/>
<gene>
    <name evidence="2" type="ORF">M404DRAFT_30474</name>
</gene>
<sequence>MSSHLTPPPSSPQSHHLDTSRHRSKSPPLSPLRTSKTQKLSDRKIDTGITPLPSTPLPKHLPERNSLQETLRISCSVEKGPTGDHSGDYLATSLPPTVHRLSACAKQARNKCTPYQKPRGASSIELRFTEKSLGRQTYNGITLEDARVGKSLLMRGLRAMPENAFSKALAMKEADRESARLRALTTAWELEAVNRRREFLLVIQEENMQKFLQSTDDLRLFMSTMEHRSVNELKHEADFEVGAYGQDLTLLALEDERLTQMEEVSGERGEREAADSEDDLSAILAASITVDALQTDGSEHSDSEDDS</sequence>
<reference evidence="3" key="2">
    <citation type="submission" date="2015-01" db="EMBL/GenBank/DDBJ databases">
        <title>Evolutionary Origins and Diversification of the Mycorrhizal Mutualists.</title>
        <authorList>
            <consortium name="DOE Joint Genome Institute"/>
            <consortium name="Mycorrhizal Genomics Consortium"/>
            <person name="Kohler A."/>
            <person name="Kuo A."/>
            <person name="Nagy L.G."/>
            <person name="Floudas D."/>
            <person name="Copeland A."/>
            <person name="Barry K.W."/>
            <person name="Cichocki N."/>
            <person name="Veneault-Fourrey C."/>
            <person name="LaButti K."/>
            <person name="Lindquist E.A."/>
            <person name="Lipzen A."/>
            <person name="Lundell T."/>
            <person name="Morin E."/>
            <person name="Murat C."/>
            <person name="Riley R."/>
            <person name="Ohm R."/>
            <person name="Sun H."/>
            <person name="Tunlid A."/>
            <person name="Henrissat B."/>
            <person name="Grigoriev I.V."/>
            <person name="Hibbett D.S."/>
            <person name="Martin F."/>
        </authorList>
    </citation>
    <scope>NUCLEOTIDE SEQUENCE [LARGE SCALE GENOMIC DNA]</scope>
    <source>
        <strain evidence="3">Marx 270</strain>
    </source>
</reference>
<evidence type="ECO:0000313" key="2">
    <source>
        <dbReference type="EMBL" id="KIN99423.1"/>
    </source>
</evidence>
<reference evidence="2 3" key="1">
    <citation type="submission" date="2014-04" db="EMBL/GenBank/DDBJ databases">
        <authorList>
            <consortium name="DOE Joint Genome Institute"/>
            <person name="Kuo A."/>
            <person name="Kohler A."/>
            <person name="Costa M.D."/>
            <person name="Nagy L.G."/>
            <person name="Floudas D."/>
            <person name="Copeland A."/>
            <person name="Barry K.W."/>
            <person name="Cichocki N."/>
            <person name="Veneault-Fourrey C."/>
            <person name="LaButti K."/>
            <person name="Lindquist E.A."/>
            <person name="Lipzen A."/>
            <person name="Lundell T."/>
            <person name="Morin E."/>
            <person name="Murat C."/>
            <person name="Sun H."/>
            <person name="Tunlid A."/>
            <person name="Henrissat B."/>
            <person name="Grigoriev I.V."/>
            <person name="Hibbett D.S."/>
            <person name="Martin F."/>
            <person name="Nordberg H.P."/>
            <person name="Cantor M.N."/>
            <person name="Hua S.X."/>
        </authorList>
    </citation>
    <scope>NUCLEOTIDE SEQUENCE [LARGE SCALE GENOMIC DNA]</scope>
    <source>
        <strain evidence="2 3">Marx 270</strain>
    </source>
</reference>
<dbReference type="EMBL" id="KN832005">
    <property type="protein sequence ID" value="KIN99423.1"/>
    <property type="molecule type" value="Genomic_DNA"/>
</dbReference>
<evidence type="ECO:0000313" key="3">
    <source>
        <dbReference type="Proteomes" id="UP000054217"/>
    </source>
</evidence>
<dbReference type="InParanoid" id="A0A0C3NW71"/>
<feature type="region of interest" description="Disordered" evidence="1">
    <location>
        <begin position="1"/>
        <end position="62"/>
    </location>
</feature>
<name>A0A0C3NW71_PISTI</name>
<organism evidence="2 3">
    <name type="scientific">Pisolithus tinctorius Marx 270</name>
    <dbReference type="NCBI Taxonomy" id="870435"/>
    <lineage>
        <taxon>Eukaryota</taxon>
        <taxon>Fungi</taxon>
        <taxon>Dikarya</taxon>
        <taxon>Basidiomycota</taxon>
        <taxon>Agaricomycotina</taxon>
        <taxon>Agaricomycetes</taxon>
        <taxon>Agaricomycetidae</taxon>
        <taxon>Boletales</taxon>
        <taxon>Sclerodermatineae</taxon>
        <taxon>Pisolithaceae</taxon>
        <taxon>Pisolithus</taxon>
    </lineage>
</organism>
<proteinExistence type="predicted"/>
<protein>
    <submittedName>
        <fullName evidence="2">Uncharacterized protein</fullName>
    </submittedName>
</protein>
<dbReference type="AlphaFoldDB" id="A0A0C3NW71"/>
<feature type="compositionally biased region" description="Pro residues" evidence="1">
    <location>
        <begin position="1"/>
        <end position="11"/>
    </location>
</feature>
<keyword evidence="3" id="KW-1185">Reference proteome</keyword>
<evidence type="ECO:0000256" key="1">
    <source>
        <dbReference type="SAM" id="MobiDB-lite"/>
    </source>
</evidence>
<dbReference type="Proteomes" id="UP000054217">
    <property type="component" value="Unassembled WGS sequence"/>
</dbReference>
<dbReference type="HOGENOM" id="CLU_073155_0_0_1"/>
<accession>A0A0C3NW71</accession>